<protein>
    <recommendedName>
        <fullName evidence="2">FAD synthase</fullName>
        <ecNumber evidence="2">2.7.7.2</ecNumber>
    </recommendedName>
    <alternativeName>
        <fullName evidence="10">FAD pyrophosphorylase</fullName>
    </alternativeName>
    <alternativeName>
        <fullName evidence="11">FMN adenylyltransferase</fullName>
    </alternativeName>
</protein>
<evidence type="ECO:0000313" key="15">
    <source>
        <dbReference type="EMBL" id="CAG9333969.1"/>
    </source>
</evidence>
<dbReference type="Pfam" id="PF01507">
    <property type="entry name" value="PAPS_reduct"/>
    <property type="match status" value="1"/>
</dbReference>
<dbReference type="InterPro" id="IPR002500">
    <property type="entry name" value="PAPS_reduct_dom"/>
</dbReference>
<dbReference type="PANTHER" id="PTHR23293:SF9">
    <property type="entry name" value="FAD SYNTHASE"/>
    <property type="match status" value="1"/>
</dbReference>
<evidence type="ECO:0000256" key="1">
    <source>
        <dbReference type="ARBA" id="ARBA00004726"/>
    </source>
</evidence>
<evidence type="ECO:0000256" key="3">
    <source>
        <dbReference type="ARBA" id="ARBA00022630"/>
    </source>
</evidence>
<keyword evidence="13" id="KW-0812">Transmembrane</keyword>
<evidence type="ECO:0000256" key="8">
    <source>
        <dbReference type="ARBA" id="ARBA00022827"/>
    </source>
</evidence>
<evidence type="ECO:0000256" key="13">
    <source>
        <dbReference type="SAM" id="Phobius"/>
    </source>
</evidence>
<keyword evidence="9" id="KW-0067">ATP-binding</keyword>
<evidence type="ECO:0000256" key="7">
    <source>
        <dbReference type="ARBA" id="ARBA00022741"/>
    </source>
</evidence>
<dbReference type="Proteomes" id="UP001162131">
    <property type="component" value="Unassembled WGS sequence"/>
</dbReference>
<evidence type="ECO:0000256" key="10">
    <source>
        <dbReference type="ARBA" id="ARBA00031145"/>
    </source>
</evidence>
<evidence type="ECO:0000259" key="14">
    <source>
        <dbReference type="Pfam" id="PF01507"/>
    </source>
</evidence>
<keyword evidence="5" id="KW-0808">Transferase</keyword>
<evidence type="ECO:0000256" key="2">
    <source>
        <dbReference type="ARBA" id="ARBA00012393"/>
    </source>
</evidence>
<evidence type="ECO:0000256" key="12">
    <source>
        <dbReference type="ARBA" id="ARBA00049494"/>
    </source>
</evidence>
<keyword evidence="3" id="KW-0285">Flavoprotein</keyword>
<comment type="catalytic activity">
    <reaction evidence="12">
        <text>FMN + ATP + H(+) = FAD + diphosphate</text>
        <dbReference type="Rhea" id="RHEA:17237"/>
        <dbReference type="ChEBI" id="CHEBI:15378"/>
        <dbReference type="ChEBI" id="CHEBI:30616"/>
        <dbReference type="ChEBI" id="CHEBI:33019"/>
        <dbReference type="ChEBI" id="CHEBI:57692"/>
        <dbReference type="ChEBI" id="CHEBI:58210"/>
        <dbReference type="EC" id="2.7.7.2"/>
    </reaction>
</comment>
<comment type="pathway">
    <text evidence="1">Cofactor biosynthesis; FAD biosynthesis; FAD from FMN: step 1/1.</text>
</comment>
<comment type="caution">
    <text evidence="15">The sequence shown here is derived from an EMBL/GenBank/DDBJ whole genome shotgun (WGS) entry which is preliminary data.</text>
</comment>
<proteinExistence type="predicted"/>
<sequence>MNKSTFQSVLIVKKSFVILLTFVMTHIFKMIPKNILNMNDGKISEIRQAVGEAFFLNKVQPSLDVMRETLNKYPKGSVALSFNGGKDCTVLLELAELLGDKELKIVYFEEPDAFEDLIEFVQTRLSVSPFTSLKLSSDIRRGMEELVSQENVEAVFLGQRISDPYAPQQINSASSPGWPVFMRVCPILNWSYGDIWHFIVSTKTSFCHLYEKGYTSLGPKSRTRPNPYLDDKPAWLLENYQTERSGRF</sequence>
<dbReference type="Gene3D" id="3.40.50.620">
    <property type="entry name" value="HUPs"/>
    <property type="match status" value="1"/>
</dbReference>
<dbReference type="GO" id="GO:0005524">
    <property type="term" value="F:ATP binding"/>
    <property type="evidence" value="ECO:0007669"/>
    <property type="project" value="UniProtKB-KW"/>
</dbReference>
<dbReference type="SUPFAM" id="SSF52402">
    <property type="entry name" value="Adenine nucleotide alpha hydrolases-like"/>
    <property type="match status" value="1"/>
</dbReference>
<reference evidence="15" key="1">
    <citation type="submission" date="2021-09" db="EMBL/GenBank/DDBJ databases">
        <authorList>
            <consortium name="AG Swart"/>
            <person name="Singh M."/>
            <person name="Singh A."/>
            <person name="Seah K."/>
            <person name="Emmerich C."/>
        </authorList>
    </citation>
    <scope>NUCLEOTIDE SEQUENCE</scope>
    <source>
        <strain evidence="15">ATCC30299</strain>
    </source>
</reference>
<keyword evidence="13" id="KW-1133">Transmembrane helix</keyword>
<dbReference type="EMBL" id="CAJZBQ010000057">
    <property type="protein sequence ID" value="CAG9333969.1"/>
    <property type="molecule type" value="Genomic_DNA"/>
</dbReference>
<keyword evidence="4" id="KW-0288">FMN</keyword>
<dbReference type="InterPro" id="IPR014729">
    <property type="entry name" value="Rossmann-like_a/b/a_fold"/>
</dbReference>
<evidence type="ECO:0000256" key="9">
    <source>
        <dbReference type="ARBA" id="ARBA00022840"/>
    </source>
</evidence>
<evidence type="ECO:0000256" key="5">
    <source>
        <dbReference type="ARBA" id="ARBA00022679"/>
    </source>
</evidence>
<evidence type="ECO:0000256" key="11">
    <source>
        <dbReference type="ARBA" id="ARBA00031871"/>
    </source>
</evidence>
<evidence type="ECO:0000256" key="4">
    <source>
        <dbReference type="ARBA" id="ARBA00022643"/>
    </source>
</evidence>
<keyword evidence="6" id="KW-0548">Nucleotidyltransferase</keyword>
<feature type="domain" description="Phosphoadenosine phosphosulphate reductase" evidence="14">
    <location>
        <begin position="144"/>
        <end position="224"/>
    </location>
</feature>
<keyword evidence="16" id="KW-1185">Reference proteome</keyword>
<evidence type="ECO:0000256" key="6">
    <source>
        <dbReference type="ARBA" id="ARBA00022695"/>
    </source>
</evidence>
<accession>A0AAU9K7R6</accession>
<dbReference type="GO" id="GO:0006747">
    <property type="term" value="P:FAD biosynthetic process"/>
    <property type="evidence" value="ECO:0007669"/>
    <property type="project" value="TreeGrafter"/>
</dbReference>
<dbReference type="PANTHER" id="PTHR23293">
    <property type="entry name" value="FAD SYNTHETASE-RELATED FMN ADENYLYLTRANSFERASE"/>
    <property type="match status" value="1"/>
</dbReference>
<feature type="transmembrane region" description="Helical" evidence="13">
    <location>
        <begin position="6"/>
        <end position="28"/>
    </location>
</feature>
<keyword evidence="7" id="KW-0547">Nucleotide-binding</keyword>
<dbReference type="AlphaFoldDB" id="A0AAU9K7R6"/>
<dbReference type="GO" id="GO:0003919">
    <property type="term" value="F:FMN adenylyltransferase activity"/>
    <property type="evidence" value="ECO:0007669"/>
    <property type="project" value="UniProtKB-EC"/>
</dbReference>
<dbReference type="EC" id="2.7.7.2" evidence="2"/>
<keyword evidence="8" id="KW-0274">FAD</keyword>
<name>A0AAU9K7R6_9CILI</name>
<organism evidence="15 16">
    <name type="scientific">Blepharisma stoltei</name>
    <dbReference type="NCBI Taxonomy" id="1481888"/>
    <lineage>
        <taxon>Eukaryota</taxon>
        <taxon>Sar</taxon>
        <taxon>Alveolata</taxon>
        <taxon>Ciliophora</taxon>
        <taxon>Postciliodesmatophora</taxon>
        <taxon>Heterotrichea</taxon>
        <taxon>Heterotrichida</taxon>
        <taxon>Blepharismidae</taxon>
        <taxon>Blepharisma</taxon>
    </lineage>
</organism>
<gene>
    <name evidence="15" type="ORF">BSTOLATCC_MIC59776</name>
</gene>
<keyword evidence="13" id="KW-0472">Membrane</keyword>
<evidence type="ECO:0000313" key="16">
    <source>
        <dbReference type="Proteomes" id="UP001162131"/>
    </source>
</evidence>